<reference evidence="1 2" key="1">
    <citation type="journal article" date="2024" name="Plant Biotechnol. J.">
        <title>Genome and CRISPR/Cas9 system of a widespread forest tree (Populus alba) in the world.</title>
        <authorList>
            <person name="Liu Y.J."/>
            <person name="Jiang P.F."/>
            <person name="Han X.M."/>
            <person name="Li X.Y."/>
            <person name="Wang H.M."/>
            <person name="Wang Y.J."/>
            <person name="Wang X.X."/>
            <person name="Zeng Q.Y."/>
        </authorList>
    </citation>
    <scope>NUCLEOTIDE SEQUENCE [LARGE SCALE GENOMIC DNA]</scope>
    <source>
        <strain evidence="2">cv. PAL-ZL1</strain>
    </source>
</reference>
<protein>
    <submittedName>
        <fullName evidence="1">Uncharacterized protein</fullName>
    </submittedName>
</protein>
<sequence>MYTDDFAGAFCIRSHQNGAMQEVGQSLDSELAYCYHAMKLAILIAPACFNVPQRQATADAGKIAGLMSCISLMSPLLLQWLMILKRGQLLLLRGMFDLGGGTFDEFWKRNKEKDSSGNAMALKRLSSACERMKRSLSSSTQANIEMDLKLVDKCLRDAKMDKSSINDIVLIGGSNRIPMVQHLLQYFFIGKDLYKNINPDEAVAYGVAVLSAKGDARRLGLNVDLVK</sequence>
<accession>A0ACC4AHJ7</accession>
<organism evidence="1 2">
    <name type="scientific">Populus alba</name>
    <name type="common">White poplar</name>
    <dbReference type="NCBI Taxonomy" id="43335"/>
    <lineage>
        <taxon>Eukaryota</taxon>
        <taxon>Viridiplantae</taxon>
        <taxon>Streptophyta</taxon>
        <taxon>Embryophyta</taxon>
        <taxon>Tracheophyta</taxon>
        <taxon>Spermatophyta</taxon>
        <taxon>Magnoliopsida</taxon>
        <taxon>eudicotyledons</taxon>
        <taxon>Gunneridae</taxon>
        <taxon>Pentapetalae</taxon>
        <taxon>rosids</taxon>
        <taxon>fabids</taxon>
        <taxon>Malpighiales</taxon>
        <taxon>Salicaceae</taxon>
        <taxon>Saliceae</taxon>
        <taxon>Populus</taxon>
    </lineage>
</organism>
<comment type="caution">
    <text evidence="1">The sequence shown here is derived from an EMBL/GenBank/DDBJ whole genome shotgun (WGS) entry which is preliminary data.</text>
</comment>
<dbReference type="EMBL" id="RCHU02000019">
    <property type="protein sequence ID" value="KAL3565678.1"/>
    <property type="molecule type" value="Genomic_DNA"/>
</dbReference>
<evidence type="ECO:0000313" key="1">
    <source>
        <dbReference type="EMBL" id="KAL3565678.1"/>
    </source>
</evidence>
<name>A0ACC4AHJ7_POPAL</name>
<proteinExistence type="predicted"/>
<dbReference type="Proteomes" id="UP000309997">
    <property type="component" value="Unassembled WGS sequence"/>
</dbReference>
<keyword evidence="2" id="KW-1185">Reference proteome</keyword>
<evidence type="ECO:0000313" key="2">
    <source>
        <dbReference type="Proteomes" id="UP000309997"/>
    </source>
</evidence>
<gene>
    <name evidence="1" type="ORF">D5086_033724</name>
</gene>